<dbReference type="Proteomes" id="UP000297597">
    <property type="component" value="Unassembled WGS sequence"/>
</dbReference>
<comment type="caution">
    <text evidence="1">The sequence shown here is derived from an EMBL/GenBank/DDBJ whole genome shotgun (WGS) entry which is preliminary data.</text>
</comment>
<sequence>MLPFQIERLQTKLVQMGLSPRLVESMPPWSLLRNYHDQLLKREKLKLLEAGNEWETSNTYSGAKAPYRFPGKW</sequence>
<evidence type="ECO:0000313" key="1">
    <source>
        <dbReference type="EMBL" id="TEB12392.1"/>
    </source>
</evidence>
<dbReference type="EMBL" id="QFFZ01000007">
    <property type="protein sequence ID" value="TEB12392.1"/>
    <property type="molecule type" value="Genomic_DNA"/>
</dbReference>
<organism evidence="1 2">
    <name type="scientific">Pelotomaculum propionicicum</name>
    <dbReference type="NCBI Taxonomy" id="258475"/>
    <lineage>
        <taxon>Bacteria</taxon>
        <taxon>Bacillati</taxon>
        <taxon>Bacillota</taxon>
        <taxon>Clostridia</taxon>
        <taxon>Eubacteriales</taxon>
        <taxon>Desulfotomaculaceae</taxon>
        <taxon>Pelotomaculum</taxon>
    </lineage>
</organism>
<accession>A0A4Y7RUM2</accession>
<reference evidence="1 2" key="1">
    <citation type="journal article" date="2018" name="Environ. Microbiol.">
        <title>Novel energy conservation strategies and behaviour of Pelotomaculum schinkii driving syntrophic propionate catabolism.</title>
        <authorList>
            <person name="Hidalgo-Ahumada C.A.P."/>
            <person name="Nobu M.K."/>
            <person name="Narihiro T."/>
            <person name="Tamaki H."/>
            <person name="Liu W.T."/>
            <person name="Kamagata Y."/>
            <person name="Stams A.J.M."/>
            <person name="Imachi H."/>
            <person name="Sousa D.Z."/>
        </authorList>
    </citation>
    <scope>NUCLEOTIDE SEQUENCE [LARGE SCALE GENOMIC DNA]</scope>
    <source>
        <strain evidence="1 2">MGP</strain>
    </source>
</reference>
<name>A0A4Y7RUM2_9FIRM</name>
<dbReference type="RefSeq" id="WP_134212885.1">
    <property type="nucleotide sequence ID" value="NZ_QFFZ01000007.1"/>
</dbReference>
<proteinExistence type="predicted"/>
<protein>
    <submittedName>
        <fullName evidence="1">Uncharacterized protein</fullName>
    </submittedName>
</protein>
<dbReference type="AlphaFoldDB" id="A0A4Y7RUM2"/>
<evidence type="ECO:0000313" key="2">
    <source>
        <dbReference type="Proteomes" id="UP000297597"/>
    </source>
</evidence>
<gene>
    <name evidence="1" type="ORF">Pmgp_01009</name>
</gene>
<keyword evidence="2" id="KW-1185">Reference proteome</keyword>